<evidence type="ECO:0000313" key="3">
    <source>
        <dbReference type="Proteomes" id="UP000078544"/>
    </source>
</evidence>
<name>A0A168EU11_9HYPO</name>
<accession>A0A168EU11</accession>
<dbReference type="Proteomes" id="UP000078544">
    <property type="component" value="Unassembled WGS sequence"/>
</dbReference>
<feature type="domain" description="Peptidase M24" evidence="1">
    <location>
        <begin position="22"/>
        <end position="187"/>
    </location>
</feature>
<dbReference type="InterPro" id="IPR000994">
    <property type="entry name" value="Pept_M24"/>
</dbReference>
<keyword evidence="3" id="KW-1185">Reference proteome</keyword>
<dbReference type="SUPFAM" id="SSF55920">
    <property type="entry name" value="Creatinase/aminopeptidase"/>
    <property type="match status" value="1"/>
</dbReference>
<evidence type="ECO:0000313" key="2">
    <source>
        <dbReference type="EMBL" id="KZZ99145.1"/>
    </source>
</evidence>
<comment type="caution">
    <text evidence="2">The sequence shown here is derived from an EMBL/GenBank/DDBJ whole genome shotgun (WGS) entry which is preliminary data.</text>
</comment>
<evidence type="ECO:0000259" key="1">
    <source>
        <dbReference type="Pfam" id="PF00557"/>
    </source>
</evidence>
<organism evidence="2 3">
    <name type="scientific">Moelleriella libera RCEF 2490</name>
    <dbReference type="NCBI Taxonomy" id="1081109"/>
    <lineage>
        <taxon>Eukaryota</taxon>
        <taxon>Fungi</taxon>
        <taxon>Dikarya</taxon>
        <taxon>Ascomycota</taxon>
        <taxon>Pezizomycotina</taxon>
        <taxon>Sordariomycetes</taxon>
        <taxon>Hypocreomycetidae</taxon>
        <taxon>Hypocreales</taxon>
        <taxon>Clavicipitaceae</taxon>
        <taxon>Moelleriella</taxon>
    </lineage>
</organism>
<dbReference type="InterPro" id="IPR036005">
    <property type="entry name" value="Creatinase/aminopeptidase-like"/>
</dbReference>
<sequence>MSSEIAMKPAAGSGDALRASRLRATDNQAAALFQAIESRLIRPGVSERALGQEICTLASDLFGVSDHWHRSTIRSGPNTLCAYQDDPPDRVIGEDDIVIVDLGPVFGAWEADFGRTFVLGRDQHKMRLRDALAPMWHRVKAFYESRPTMAAEDLYDFAVEAARGDGWSFGASIAGHTIGPYRDKDPKMVYIKRGSRETMDSTGNDGFKRHWILEIHLREPGGKYGGFYEQLLTA</sequence>
<proteinExistence type="predicted"/>
<gene>
    <name evidence="2" type="ORF">AAL_02696</name>
</gene>
<dbReference type="Gene3D" id="3.90.230.10">
    <property type="entry name" value="Creatinase/methionine aminopeptidase superfamily"/>
    <property type="match status" value="1"/>
</dbReference>
<dbReference type="OrthoDB" id="2818246at2759"/>
<protein>
    <submittedName>
        <fullName evidence="2">Peptidase M24, structural domain protein</fullName>
    </submittedName>
</protein>
<reference evidence="2 3" key="1">
    <citation type="journal article" date="2016" name="Genome Biol. Evol.">
        <title>Divergent and convergent evolution of fungal pathogenicity.</title>
        <authorList>
            <person name="Shang Y."/>
            <person name="Xiao G."/>
            <person name="Zheng P."/>
            <person name="Cen K."/>
            <person name="Zhan S."/>
            <person name="Wang C."/>
        </authorList>
    </citation>
    <scope>NUCLEOTIDE SEQUENCE [LARGE SCALE GENOMIC DNA]</scope>
    <source>
        <strain evidence="2 3">RCEF 2490</strain>
    </source>
</reference>
<dbReference type="EMBL" id="AZGY01000004">
    <property type="protein sequence ID" value="KZZ99145.1"/>
    <property type="molecule type" value="Genomic_DNA"/>
</dbReference>
<dbReference type="Pfam" id="PF00557">
    <property type="entry name" value="Peptidase_M24"/>
    <property type="match status" value="1"/>
</dbReference>
<dbReference type="AlphaFoldDB" id="A0A168EU11"/>